<evidence type="ECO:0000256" key="2">
    <source>
        <dbReference type="SAM" id="Phobius"/>
    </source>
</evidence>
<dbReference type="Pfam" id="PF00027">
    <property type="entry name" value="cNMP_binding"/>
    <property type="match status" value="1"/>
</dbReference>
<keyword evidence="2" id="KW-0812">Transmembrane</keyword>
<name>A0A0D8Y9Z3_DICVI</name>
<feature type="transmembrane region" description="Helical" evidence="2">
    <location>
        <begin position="20"/>
        <end position="42"/>
    </location>
</feature>
<keyword evidence="1" id="KW-0813">Transport</keyword>
<evidence type="ECO:0000256" key="1">
    <source>
        <dbReference type="ARBA" id="ARBA00023286"/>
    </source>
</evidence>
<dbReference type="InterPro" id="IPR050866">
    <property type="entry name" value="CNG_cation_channel"/>
</dbReference>
<dbReference type="InterPro" id="IPR018490">
    <property type="entry name" value="cNMP-bd_dom_sf"/>
</dbReference>
<dbReference type="Gene3D" id="1.10.287.630">
    <property type="entry name" value="Helix hairpin bin"/>
    <property type="match status" value="1"/>
</dbReference>
<keyword evidence="2" id="KW-0472">Membrane</keyword>
<keyword evidence="1" id="KW-1071">Ligand-gated ion channel</keyword>
<dbReference type="PANTHER" id="PTHR45638:SF14">
    <property type="entry name" value="CYCLIC NUCLEOTIDE-BINDING DOMAIN-CONTAINING PROTEIN"/>
    <property type="match status" value="1"/>
</dbReference>
<dbReference type="GO" id="GO:0005886">
    <property type="term" value="C:plasma membrane"/>
    <property type="evidence" value="ECO:0007669"/>
    <property type="project" value="TreeGrafter"/>
</dbReference>
<dbReference type="EMBL" id="KN716159">
    <property type="protein sequence ID" value="KJH52784.1"/>
    <property type="molecule type" value="Genomic_DNA"/>
</dbReference>
<reference evidence="4 5" key="1">
    <citation type="submission" date="2013-11" db="EMBL/GenBank/DDBJ databases">
        <title>Draft genome of the bovine lungworm Dictyocaulus viviparus.</title>
        <authorList>
            <person name="Mitreva M."/>
        </authorList>
    </citation>
    <scope>NUCLEOTIDE SEQUENCE [LARGE SCALE GENOMIC DNA]</scope>
    <source>
        <strain evidence="4 5">HannoverDv2000</strain>
    </source>
</reference>
<feature type="domain" description="Cyclic nucleotide-binding" evidence="3">
    <location>
        <begin position="120"/>
        <end position="225"/>
    </location>
</feature>
<proteinExistence type="predicted"/>
<dbReference type="CDD" id="cd00038">
    <property type="entry name" value="CAP_ED"/>
    <property type="match status" value="1"/>
</dbReference>
<protein>
    <submittedName>
        <fullName evidence="4">Cyclic nucleotide-binding domain protein</fullName>
    </submittedName>
</protein>
<keyword evidence="5" id="KW-1185">Reference proteome</keyword>
<organism evidence="4 5">
    <name type="scientific">Dictyocaulus viviparus</name>
    <name type="common">Bovine lungworm</name>
    <dbReference type="NCBI Taxonomy" id="29172"/>
    <lineage>
        <taxon>Eukaryota</taxon>
        <taxon>Metazoa</taxon>
        <taxon>Ecdysozoa</taxon>
        <taxon>Nematoda</taxon>
        <taxon>Chromadorea</taxon>
        <taxon>Rhabditida</taxon>
        <taxon>Rhabditina</taxon>
        <taxon>Rhabditomorpha</taxon>
        <taxon>Strongyloidea</taxon>
        <taxon>Metastrongylidae</taxon>
        <taxon>Dictyocaulus</taxon>
    </lineage>
</organism>
<dbReference type="GO" id="GO:0017071">
    <property type="term" value="C:intracellular cyclic nucleotide activated cation channel complex"/>
    <property type="evidence" value="ECO:0007669"/>
    <property type="project" value="TreeGrafter"/>
</dbReference>
<dbReference type="InterPro" id="IPR000595">
    <property type="entry name" value="cNMP-bd_dom"/>
</dbReference>
<evidence type="ECO:0000313" key="4">
    <source>
        <dbReference type="EMBL" id="KJH52784.1"/>
    </source>
</evidence>
<dbReference type="STRING" id="29172.A0A0D8Y9Z3"/>
<dbReference type="OrthoDB" id="5868274at2759"/>
<sequence length="322" mass="37516">MTELYYKPSPDETLQSVLEIFDTIIGVILFAGIVGSIADLVANANKMKTRLQQRMDGLKQFMSYRNLHTEFQRRVVEYFEYEMSKRENMTETEIRGYLPPNLYVQVNKYVQWIILTKSPLFKNCEVPFLKDVVAYLELRDFGPNEVLCFRGELNREMFVIADGHVKIVDHNNTILRTFHEGDVIEDRSLIWFENNRYQNRKNYNVISVGYSQVYILLRDDLLRVLSDYPQCRATVVSQAELLQREADELSDDEATVEMSGFDGSTLEERLLAVRNVLAALENTVNVNFKKFRGIRFLQKTSTGFKYRLTALERFCLDSNSSP</sequence>
<keyword evidence="1" id="KW-0406">Ion transport</keyword>
<dbReference type="InterPro" id="IPR014710">
    <property type="entry name" value="RmlC-like_jellyroll"/>
</dbReference>
<dbReference type="GO" id="GO:0044877">
    <property type="term" value="F:protein-containing complex binding"/>
    <property type="evidence" value="ECO:0007669"/>
    <property type="project" value="TreeGrafter"/>
</dbReference>
<dbReference type="Proteomes" id="UP000053766">
    <property type="component" value="Unassembled WGS sequence"/>
</dbReference>
<evidence type="ECO:0000259" key="3">
    <source>
        <dbReference type="PROSITE" id="PS50042"/>
    </source>
</evidence>
<dbReference type="GO" id="GO:0030553">
    <property type="term" value="F:cGMP binding"/>
    <property type="evidence" value="ECO:0007669"/>
    <property type="project" value="TreeGrafter"/>
</dbReference>
<reference evidence="5" key="2">
    <citation type="journal article" date="2016" name="Sci. Rep.">
        <title>Dictyocaulus viviparus genome, variome and transcriptome elucidate lungworm biology and support future intervention.</title>
        <authorList>
            <person name="McNulty S.N."/>
            <person name="Strube C."/>
            <person name="Rosa B.A."/>
            <person name="Martin J.C."/>
            <person name="Tyagi R."/>
            <person name="Choi Y.J."/>
            <person name="Wang Q."/>
            <person name="Hallsworth Pepin K."/>
            <person name="Zhang X."/>
            <person name="Ozersky P."/>
            <person name="Wilson R.K."/>
            <person name="Sternberg P.W."/>
            <person name="Gasser R.B."/>
            <person name="Mitreva M."/>
        </authorList>
    </citation>
    <scope>NUCLEOTIDE SEQUENCE [LARGE SCALE GENOMIC DNA]</scope>
    <source>
        <strain evidence="5">HannoverDv2000</strain>
    </source>
</reference>
<accession>A0A0D8Y9Z3</accession>
<dbReference type="GO" id="GO:0005222">
    <property type="term" value="F:intracellularly cAMP-activated cation channel activity"/>
    <property type="evidence" value="ECO:0007669"/>
    <property type="project" value="TreeGrafter"/>
</dbReference>
<dbReference type="PROSITE" id="PS50042">
    <property type="entry name" value="CNMP_BINDING_3"/>
    <property type="match status" value="1"/>
</dbReference>
<keyword evidence="2" id="KW-1133">Transmembrane helix</keyword>
<dbReference type="AlphaFoldDB" id="A0A0D8Y9Z3"/>
<evidence type="ECO:0000313" key="5">
    <source>
        <dbReference type="Proteomes" id="UP000053766"/>
    </source>
</evidence>
<dbReference type="SMART" id="SM00100">
    <property type="entry name" value="cNMP"/>
    <property type="match status" value="1"/>
</dbReference>
<dbReference type="Gene3D" id="2.60.120.10">
    <property type="entry name" value="Jelly Rolls"/>
    <property type="match status" value="1"/>
</dbReference>
<keyword evidence="1" id="KW-0407">Ion channel</keyword>
<dbReference type="GO" id="GO:0005223">
    <property type="term" value="F:intracellularly cGMP-activated cation channel activity"/>
    <property type="evidence" value="ECO:0007669"/>
    <property type="project" value="TreeGrafter"/>
</dbReference>
<dbReference type="SUPFAM" id="SSF51206">
    <property type="entry name" value="cAMP-binding domain-like"/>
    <property type="match status" value="1"/>
</dbReference>
<gene>
    <name evidence="4" type="ORF">DICVIV_00991</name>
</gene>
<dbReference type="PANTHER" id="PTHR45638">
    <property type="entry name" value="CYCLIC NUCLEOTIDE-GATED CATION CHANNEL SUBUNIT A"/>
    <property type="match status" value="1"/>
</dbReference>